<evidence type="ECO:0000313" key="3">
    <source>
        <dbReference type="EMBL" id="ADV67808.1"/>
    </source>
</evidence>
<proteinExistence type="inferred from homology"/>
<dbReference type="AlphaFoldDB" id="E8U9R9"/>
<dbReference type="Pfam" id="PF02342">
    <property type="entry name" value="TerD"/>
    <property type="match status" value="1"/>
</dbReference>
<protein>
    <submittedName>
        <fullName evidence="3">Stress protein</fullName>
    </submittedName>
</protein>
<name>E8U9R9_DEIML</name>
<dbReference type="CDD" id="cd06974">
    <property type="entry name" value="TerD_like"/>
    <property type="match status" value="1"/>
</dbReference>
<dbReference type="Proteomes" id="UP000008635">
    <property type="component" value="Chromosome"/>
</dbReference>
<dbReference type="PANTHER" id="PTHR32097">
    <property type="entry name" value="CAMP-BINDING PROTEIN 1-RELATED"/>
    <property type="match status" value="1"/>
</dbReference>
<evidence type="ECO:0000256" key="1">
    <source>
        <dbReference type="ARBA" id="ARBA00008775"/>
    </source>
</evidence>
<dbReference type="PANTHER" id="PTHR32097:SF4">
    <property type="entry name" value="GENERAL STRESS PROTEIN 16U"/>
    <property type="match status" value="1"/>
</dbReference>
<organism evidence="3 4">
    <name type="scientific">Deinococcus maricopensis (strain DSM 21211 / LMG 22137 / NRRL B-23946 / LB-34)</name>
    <dbReference type="NCBI Taxonomy" id="709986"/>
    <lineage>
        <taxon>Bacteria</taxon>
        <taxon>Thermotogati</taxon>
        <taxon>Deinococcota</taxon>
        <taxon>Deinococci</taxon>
        <taxon>Deinococcales</taxon>
        <taxon>Deinococcaceae</taxon>
        <taxon>Deinococcus</taxon>
    </lineage>
</organism>
<sequence length="191" mass="20587">MPVSLTKGGNVSLTKEAPGLKKIVVGLGWDVRKTDGADFDLDAMVFLVNDQGKVRSDADFVFFNNKQSADGTVVHAGDNRTGAGEGDDETIQINLESVAADVQKIVTAVVIYDGPNRKQNFGMVERAYIRVLNGDGGTEIARYDLTEDGGTVTAMIFGEVYRHNGEWKFKAIGQGYDAGFEALVRSYGVNA</sequence>
<dbReference type="Gene3D" id="2.60.60.30">
    <property type="entry name" value="sav2460 like domains"/>
    <property type="match status" value="1"/>
</dbReference>
<dbReference type="RefSeq" id="WP_013557313.1">
    <property type="nucleotide sequence ID" value="NC_014958.1"/>
</dbReference>
<feature type="domain" description="TerD" evidence="2">
    <location>
        <begin position="1"/>
        <end position="187"/>
    </location>
</feature>
<reference evidence="4" key="2">
    <citation type="submission" date="2011-01" db="EMBL/GenBank/DDBJ databases">
        <title>The complete genome of Deinococcus maricopensis DSM 21211.</title>
        <authorList>
            <consortium name="US DOE Joint Genome Institute (JGI-PGF)"/>
            <person name="Lucas S."/>
            <person name="Copeland A."/>
            <person name="Lapidus A."/>
            <person name="Goodwin L."/>
            <person name="Pitluck S."/>
            <person name="Kyrpides N."/>
            <person name="Mavromatis K."/>
            <person name="Pagani I."/>
            <person name="Ivanova N."/>
            <person name="Ovchinnikova G."/>
            <person name="Zeytun A."/>
            <person name="Detter J.C."/>
            <person name="Han C."/>
            <person name="Land M."/>
            <person name="Hauser L."/>
            <person name="Markowitz V."/>
            <person name="Cheng J.-F."/>
            <person name="Hugenholtz P."/>
            <person name="Woyke T."/>
            <person name="Wu D."/>
            <person name="Pukall R."/>
            <person name="Gehrich-Schroeter G."/>
            <person name="Brambilla E."/>
            <person name="Klenk H.-P."/>
            <person name="Eisen J.A."/>
        </authorList>
    </citation>
    <scope>NUCLEOTIDE SEQUENCE [LARGE SCALE GENOMIC DNA]</scope>
    <source>
        <strain evidence="4">DSM 21211 / LMG 22137 / NRRL B-23946 / LB-34</strain>
    </source>
</reference>
<reference evidence="3 4" key="1">
    <citation type="journal article" date="2011" name="Stand. Genomic Sci.">
        <title>Complete genome sequence of Deinococcus maricopensis type strain (LB-34).</title>
        <authorList>
            <person name="Pukall R."/>
            <person name="Zeytun A."/>
            <person name="Lucas S."/>
            <person name="Lapidus A."/>
            <person name="Hammon N."/>
            <person name="Deshpande S."/>
            <person name="Nolan M."/>
            <person name="Cheng J.F."/>
            <person name="Pitluck S."/>
            <person name="Liolios K."/>
            <person name="Pagani I."/>
            <person name="Mikhailova N."/>
            <person name="Ivanova N."/>
            <person name="Mavromatis K."/>
            <person name="Pati A."/>
            <person name="Tapia R."/>
            <person name="Han C."/>
            <person name="Goodwin L."/>
            <person name="Chen A."/>
            <person name="Palaniappan K."/>
            <person name="Land M."/>
            <person name="Hauser L."/>
            <person name="Chang Y.J."/>
            <person name="Jeffries C.D."/>
            <person name="Brambilla E.M."/>
            <person name="Rohde M."/>
            <person name="Goker M."/>
            <person name="Detter J.C."/>
            <person name="Woyke T."/>
            <person name="Bristow J."/>
            <person name="Eisen J.A."/>
            <person name="Markowitz V."/>
            <person name="Hugenholtz P."/>
            <person name="Kyrpides N.C."/>
            <person name="Klenk H.P."/>
        </authorList>
    </citation>
    <scope>NUCLEOTIDE SEQUENCE [LARGE SCALE GENOMIC DNA]</scope>
    <source>
        <strain evidence="4">DSM 21211 / LMG 22137 / NRRL B-23946 / LB-34</strain>
    </source>
</reference>
<dbReference type="EMBL" id="CP002454">
    <property type="protein sequence ID" value="ADV67808.1"/>
    <property type="molecule type" value="Genomic_DNA"/>
</dbReference>
<keyword evidence="4" id="KW-1185">Reference proteome</keyword>
<dbReference type="HOGENOM" id="CLU_055120_2_0_0"/>
<evidence type="ECO:0000259" key="2">
    <source>
        <dbReference type="Pfam" id="PF02342"/>
    </source>
</evidence>
<dbReference type="InterPro" id="IPR051324">
    <property type="entry name" value="Stress/Tellurium_Resist"/>
</dbReference>
<accession>E8U9R9</accession>
<dbReference type="InterPro" id="IPR003325">
    <property type="entry name" value="TerD"/>
</dbReference>
<dbReference type="KEGG" id="dmr:Deima_2168"/>
<dbReference type="OrthoDB" id="179721at2"/>
<dbReference type="STRING" id="709986.Deima_2168"/>
<gene>
    <name evidence="3" type="ordered locus">Deima_2168</name>
</gene>
<dbReference type="eggNOG" id="COG2310">
    <property type="taxonomic scope" value="Bacteria"/>
</dbReference>
<evidence type="ECO:0000313" key="4">
    <source>
        <dbReference type="Proteomes" id="UP000008635"/>
    </source>
</evidence>
<comment type="similarity">
    <text evidence="1">Belongs to the CAPAB/TerDEXZ family.</text>
</comment>